<dbReference type="Gene3D" id="3.10.490.10">
    <property type="entry name" value="Gamma-glutamyl cyclotransferase-like"/>
    <property type="match status" value="1"/>
</dbReference>
<name>A0ABT2HAH8_9MICO</name>
<keyword evidence="3" id="KW-1185">Reference proteome</keyword>
<dbReference type="RefSeq" id="WP_259543080.1">
    <property type="nucleotide sequence ID" value="NZ_JANLCJ010000241.1"/>
</dbReference>
<accession>A0ABT2HAH8</accession>
<protein>
    <submittedName>
        <fullName evidence="2">Gamma-glutamylcyclotransferase</fullName>
    </submittedName>
</protein>
<dbReference type="CDD" id="cd06661">
    <property type="entry name" value="GGCT_like"/>
    <property type="match status" value="1"/>
</dbReference>
<comment type="caution">
    <text evidence="2">The sequence shown here is derived from an EMBL/GenBank/DDBJ whole genome shotgun (WGS) entry which is preliminary data.</text>
</comment>
<evidence type="ECO:0000313" key="3">
    <source>
        <dbReference type="Proteomes" id="UP001165586"/>
    </source>
</evidence>
<reference evidence="2" key="1">
    <citation type="submission" date="2022-08" db="EMBL/GenBank/DDBJ databases">
        <authorList>
            <person name="Deng Y."/>
            <person name="Han X.-F."/>
            <person name="Zhang Y.-Q."/>
        </authorList>
    </citation>
    <scope>NUCLEOTIDE SEQUENCE</scope>
    <source>
        <strain evidence="2">CPCC 203386</strain>
    </source>
</reference>
<dbReference type="InterPro" id="IPR013024">
    <property type="entry name" value="GGCT-like"/>
</dbReference>
<gene>
    <name evidence="2" type="ORF">N1032_24375</name>
</gene>
<dbReference type="Proteomes" id="UP001165586">
    <property type="component" value="Unassembled WGS sequence"/>
</dbReference>
<proteinExistence type="predicted"/>
<dbReference type="SUPFAM" id="SSF110857">
    <property type="entry name" value="Gamma-glutamyl cyclotransferase-like"/>
    <property type="match status" value="1"/>
</dbReference>
<organism evidence="2 3">
    <name type="scientific">Herbiconiux daphne</name>
    <dbReference type="NCBI Taxonomy" id="2970914"/>
    <lineage>
        <taxon>Bacteria</taxon>
        <taxon>Bacillati</taxon>
        <taxon>Actinomycetota</taxon>
        <taxon>Actinomycetes</taxon>
        <taxon>Micrococcales</taxon>
        <taxon>Microbacteriaceae</taxon>
        <taxon>Herbiconiux</taxon>
    </lineage>
</organism>
<evidence type="ECO:0000259" key="1">
    <source>
        <dbReference type="Pfam" id="PF06094"/>
    </source>
</evidence>
<dbReference type="EMBL" id="JANLCJ010000241">
    <property type="protein sequence ID" value="MCS5736871.1"/>
    <property type="molecule type" value="Genomic_DNA"/>
</dbReference>
<feature type="non-terminal residue" evidence="2">
    <location>
        <position position="1"/>
    </location>
</feature>
<feature type="domain" description="Gamma-glutamylcyclotransferase AIG2-like" evidence="1">
    <location>
        <begin position="7"/>
        <end position="53"/>
    </location>
</feature>
<dbReference type="InterPro" id="IPR009288">
    <property type="entry name" value="AIG2-like_dom"/>
</dbReference>
<evidence type="ECO:0000313" key="2">
    <source>
        <dbReference type="EMBL" id="MCS5736871.1"/>
    </source>
</evidence>
<dbReference type="Pfam" id="PF06094">
    <property type="entry name" value="GGACT"/>
    <property type="match status" value="1"/>
</dbReference>
<dbReference type="InterPro" id="IPR036568">
    <property type="entry name" value="GGCT-like_sf"/>
</dbReference>
<sequence length="61" mass="7085">TGLKGSYDALEGYPSFYNRTQIPVVLDDGRELDAWIYHIDEEQKEGVAHGDWVKYLEENPR</sequence>